<dbReference type="GO" id="GO:0097059">
    <property type="term" value="C:CNTFR-CLCF1 complex"/>
    <property type="evidence" value="ECO:0007669"/>
    <property type="project" value="TreeGrafter"/>
</dbReference>
<evidence type="ECO:0000256" key="4">
    <source>
        <dbReference type="ARBA" id="ARBA00022525"/>
    </source>
</evidence>
<dbReference type="InterPro" id="IPR010681">
    <property type="entry name" value="PRF/CT"/>
</dbReference>
<keyword evidence="4" id="KW-0964">Secreted</keyword>
<dbReference type="GO" id="GO:0005615">
    <property type="term" value="C:extracellular space"/>
    <property type="evidence" value="ECO:0007669"/>
    <property type="project" value="UniProtKB-KW"/>
</dbReference>
<reference evidence="6 7" key="1">
    <citation type="submission" date="2019-06" db="EMBL/GenBank/DDBJ databases">
        <title>Discovery of a novel chromosome fission-fusion reversal in muntjac.</title>
        <authorList>
            <person name="Mudd A.B."/>
            <person name="Bredeson J.V."/>
            <person name="Baum R."/>
            <person name="Hockemeyer D."/>
            <person name="Rokhsar D.S."/>
        </authorList>
    </citation>
    <scope>NUCLEOTIDE SEQUENCE [LARGE SCALE GENOMIC DNA]</scope>
    <source>
        <strain evidence="6">UTSW_UCB_Mm</strain>
        <tissue evidence="6">Fibroblast cell line</tissue>
    </source>
</reference>
<feature type="region of interest" description="Disordered" evidence="5">
    <location>
        <begin position="76"/>
        <end position="107"/>
    </location>
</feature>
<keyword evidence="7" id="KW-1185">Reference proteome</keyword>
<evidence type="ECO:0000313" key="7">
    <source>
        <dbReference type="Proteomes" id="UP000326458"/>
    </source>
</evidence>
<evidence type="ECO:0000256" key="2">
    <source>
        <dbReference type="ARBA" id="ARBA00007432"/>
    </source>
</evidence>
<organism evidence="6 7">
    <name type="scientific">Muntiacus muntjak</name>
    <name type="common">Barking deer</name>
    <name type="synonym">Indian muntjac</name>
    <dbReference type="NCBI Taxonomy" id="9888"/>
    <lineage>
        <taxon>Eukaryota</taxon>
        <taxon>Metazoa</taxon>
        <taxon>Chordata</taxon>
        <taxon>Craniata</taxon>
        <taxon>Vertebrata</taxon>
        <taxon>Euteleostomi</taxon>
        <taxon>Mammalia</taxon>
        <taxon>Eutheria</taxon>
        <taxon>Laurasiatheria</taxon>
        <taxon>Artiodactyla</taxon>
        <taxon>Ruminantia</taxon>
        <taxon>Pecora</taxon>
        <taxon>Cervidae</taxon>
        <taxon>Muntiacinae</taxon>
        <taxon>Muntiacus</taxon>
    </lineage>
</organism>
<name>A0A5N3V3X0_MUNMU</name>
<comment type="subcellular location">
    <subcellularLocation>
        <location evidence="1">Secreted</location>
    </subcellularLocation>
</comment>
<evidence type="ECO:0000256" key="5">
    <source>
        <dbReference type="SAM" id="MobiDB-lite"/>
    </source>
</evidence>
<dbReference type="PANTHER" id="PTHR21353">
    <property type="match status" value="1"/>
</dbReference>
<sequence>ALICIGNPGPAPPFNEPDFNTPQLGAETLLRPSVILEVWRNLKDKPLLTQNYDAYSYHLCYLSGPHLQGHHCQAVPQSGPPLHQPLGSGLPTAQPLPATEPTWAPGPAHSDFLQKMDSFWLLKRLGLKKKMQPPATVVTLPLEVCDL</sequence>
<protein>
    <submittedName>
        <fullName evidence="6">Uncharacterized protein</fullName>
    </submittedName>
</protein>
<dbReference type="SUPFAM" id="SSF47266">
    <property type="entry name" value="4-helical cytokines"/>
    <property type="match status" value="1"/>
</dbReference>
<dbReference type="AlphaFoldDB" id="A0A5N3V3X0"/>
<dbReference type="GO" id="GO:0005125">
    <property type="term" value="F:cytokine activity"/>
    <property type="evidence" value="ECO:0007669"/>
    <property type="project" value="UniProtKB-KW"/>
</dbReference>
<comment type="similarity">
    <text evidence="2">Belongs to the IL-6 superfamily.</text>
</comment>
<proteinExistence type="inferred from homology"/>
<dbReference type="PANTHER" id="PTHR21353:SF7">
    <property type="entry name" value="CARDIOTROPHIN-LIKE CYTOKINE FACTOR 1"/>
    <property type="match status" value="1"/>
</dbReference>
<accession>A0A5N3V3X0</accession>
<dbReference type="GO" id="GO:0007259">
    <property type="term" value="P:cell surface receptor signaling pathway via JAK-STAT"/>
    <property type="evidence" value="ECO:0007669"/>
    <property type="project" value="TreeGrafter"/>
</dbReference>
<dbReference type="EMBL" id="VCEA01000003">
    <property type="protein sequence ID" value="KAB0343847.1"/>
    <property type="molecule type" value="Genomic_DNA"/>
</dbReference>
<dbReference type="GO" id="GO:0030890">
    <property type="term" value="P:positive regulation of B cell proliferation"/>
    <property type="evidence" value="ECO:0007669"/>
    <property type="project" value="TreeGrafter"/>
</dbReference>
<dbReference type="InterPro" id="IPR009079">
    <property type="entry name" value="4_helix_cytokine-like_core"/>
</dbReference>
<keyword evidence="3" id="KW-0202">Cytokine</keyword>
<feature type="non-terminal residue" evidence="6">
    <location>
        <position position="1"/>
    </location>
</feature>
<gene>
    <name evidence="6" type="ORF">FD754_020773</name>
</gene>
<comment type="caution">
    <text evidence="6">The sequence shown here is derived from an EMBL/GenBank/DDBJ whole genome shotgun (WGS) entry which is preliminary data.</text>
</comment>
<evidence type="ECO:0000313" key="6">
    <source>
        <dbReference type="EMBL" id="KAB0343847.1"/>
    </source>
</evidence>
<dbReference type="Proteomes" id="UP000326458">
    <property type="component" value="Unassembled WGS sequence"/>
</dbReference>
<evidence type="ECO:0000256" key="3">
    <source>
        <dbReference type="ARBA" id="ARBA00022514"/>
    </source>
</evidence>
<evidence type="ECO:0000256" key="1">
    <source>
        <dbReference type="ARBA" id="ARBA00004613"/>
    </source>
</evidence>
<dbReference type="GO" id="GO:0097058">
    <property type="term" value="C:CRLF-CLCF1 complex"/>
    <property type="evidence" value="ECO:0007669"/>
    <property type="project" value="TreeGrafter"/>
</dbReference>